<dbReference type="Proteomes" id="UP000261600">
    <property type="component" value="Unplaced"/>
</dbReference>
<proteinExistence type="inferred from homology"/>
<dbReference type="GO" id="GO:0005615">
    <property type="term" value="C:extracellular space"/>
    <property type="evidence" value="ECO:0007669"/>
    <property type="project" value="UniProtKB-KW"/>
</dbReference>
<dbReference type="Pfam" id="PF02372">
    <property type="entry name" value="IL15"/>
    <property type="match status" value="1"/>
</dbReference>
<evidence type="ECO:0000256" key="2">
    <source>
        <dbReference type="ARBA" id="ARBA00006050"/>
    </source>
</evidence>
<evidence type="ECO:0000313" key="9">
    <source>
        <dbReference type="Ensembl" id="ENSMALP00000021912.1"/>
    </source>
</evidence>
<dbReference type="SUPFAM" id="SSF47266">
    <property type="entry name" value="4-helical cytokines"/>
    <property type="match status" value="1"/>
</dbReference>
<feature type="signal peptide" evidence="8">
    <location>
        <begin position="1"/>
        <end position="20"/>
    </location>
</feature>
<evidence type="ECO:0000256" key="8">
    <source>
        <dbReference type="SAM" id="SignalP"/>
    </source>
</evidence>
<dbReference type="InterPro" id="IPR003443">
    <property type="entry name" value="IL-15/IL-21_fam"/>
</dbReference>
<keyword evidence="6" id="KW-1015">Disulfide bond</keyword>
<evidence type="ECO:0000256" key="5">
    <source>
        <dbReference type="ARBA" id="ARBA00022729"/>
    </source>
</evidence>
<evidence type="ECO:0000256" key="4">
    <source>
        <dbReference type="ARBA" id="ARBA00022525"/>
    </source>
</evidence>
<dbReference type="InterPro" id="IPR009079">
    <property type="entry name" value="4_helix_cytokine-like_core"/>
</dbReference>
<keyword evidence="10" id="KW-1185">Reference proteome</keyword>
<organism evidence="9 10">
    <name type="scientific">Monopterus albus</name>
    <name type="common">Swamp eel</name>
    <dbReference type="NCBI Taxonomy" id="43700"/>
    <lineage>
        <taxon>Eukaryota</taxon>
        <taxon>Metazoa</taxon>
        <taxon>Chordata</taxon>
        <taxon>Craniata</taxon>
        <taxon>Vertebrata</taxon>
        <taxon>Euteleostomi</taxon>
        <taxon>Actinopterygii</taxon>
        <taxon>Neopterygii</taxon>
        <taxon>Teleostei</taxon>
        <taxon>Neoteleostei</taxon>
        <taxon>Acanthomorphata</taxon>
        <taxon>Anabantaria</taxon>
        <taxon>Synbranchiformes</taxon>
        <taxon>Synbranchidae</taxon>
        <taxon>Monopterus</taxon>
    </lineage>
</organism>
<accession>A0A3Q3K1X0</accession>
<dbReference type="PROSITE" id="PS51257">
    <property type="entry name" value="PROKAR_LIPOPROTEIN"/>
    <property type="match status" value="1"/>
</dbReference>
<sequence length="139" mass="15909">MENFIKIAFWIAFVSGCLQAKPFMRNSDIPNLKTDVKCPSNSTFYAPTNVKEECIATALDCVVRELKGTVKLECEDPKDYIDSEVDHWNYILDELKRNPVSISPLSSSECACEKWPETPFNEFLEKMESLLQLVASTYR</sequence>
<protein>
    <recommendedName>
        <fullName evidence="7">Interleukin</fullName>
    </recommendedName>
</protein>
<feature type="chain" id="PRO_5018786319" description="Interleukin" evidence="8">
    <location>
        <begin position="21"/>
        <end position="139"/>
    </location>
</feature>
<evidence type="ECO:0000256" key="3">
    <source>
        <dbReference type="ARBA" id="ARBA00022514"/>
    </source>
</evidence>
<dbReference type="GO" id="GO:0005126">
    <property type="term" value="F:cytokine receptor binding"/>
    <property type="evidence" value="ECO:0007669"/>
    <property type="project" value="InterPro"/>
</dbReference>
<reference evidence="9" key="1">
    <citation type="submission" date="2025-08" db="UniProtKB">
        <authorList>
            <consortium name="Ensembl"/>
        </authorList>
    </citation>
    <scope>IDENTIFICATION</scope>
</reference>
<evidence type="ECO:0000256" key="6">
    <source>
        <dbReference type="ARBA" id="ARBA00023157"/>
    </source>
</evidence>
<evidence type="ECO:0000256" key="7">
    <source>
        <dbReference type="RuleBase" id="RU003453"/>
    </source>
</evidence>
<comment type="subcellular location">
    <subcellularLocation>
        <location evidence="1">Secreted</location>
    </subcellularLocation>
</comment>
<evidence type="ECO:0000256" key="1">
    <source>
        <dbReference type="ARBA" id="ARBA00004613"/>
    </source>
</evidence>
<evidence type="ECO:0000313" key="10">
    <source>
        <dbReference type="Proteomes" id="UP000261600"/>
    </source>
</evidence>
<dbReference type="AlphaFoldDB" id="A0A3Q3K1X0"/>
<keyword evidence="5 8" id="KW-0732">Signal</keyword>
<dbReference type="GO" id="GO:0005125">
    <property type="term" value="F:cytokine activity"/>
    <property type="evidence" value="ECO:0007669"/>
    <property type="project" value="UniProtKB-KW"/>
</dbReference>
<dbReference type="Ensembl" id="ENSMALT00000022333.1">
    <property type="protein sequence ID" value="ENSMALP00000021912.1"/>
    <property type="gene ID" value="ENSMALG00000015292.1"/>
</dbReference>
<dbReference type="GO" id="GO:0006955">
    <property type="term" value="P:immune response"/>
    <property type="evidence" value="ECO:0007669"/>
    <property type="project" value="InterPro"/>
</dbReference>
<comment type="similarity">
    <text evidence="2 7">Belongs to the IL-15/IL-21 family.</text>
</comment>
<name>A0A3Q3K1X0_MONAL</name>
<keyword evidence="4" id="KW-0964">Secreted</keyword>
<reference evidence="9" key="2">
    <citation type="submission" date="2025-09" db="UniProtKB">
        <authorList>
            <consortium name="Ensembl"/>
        </authorList>
    </citation>
    <scope>IDENTIFICATION</scope>
</reference>
<keyword evidence="3 7" id="KW-0202">Cytokine</keyword>
<dbReference type="Gene3D" id="1.20.1250.70">
    <property type="entry name" value="Interleukin-15/Interleukin-21"/>
    <property type="match status" value="1"/>
</dbReference>